<gene>
    <name evidence="5" type="ORF">NCAV_0257</name>
</gene>
<keyword evidence="1" id="KW-0645">Protease</keyword>
<dbReference type="Gene3D" id="3.30.70.360">
    <property type="match status" value="1"/>
</dbReference>
<proteinExistence type="predicted"/>
<feature type="domain" description="Peptidase M20 dimerisation" evidence="4">
    <location>
        <begin position="194"/>
        <end position="347"/>
    </location>
</feature>
<protein>
    <submittedName>
        <fullName evidence="5">Peptidase M20</fullName>
    </submittedName>
</protein>
<dbReference type="SUPFAM" id="SSF53187">
    <property type="entry name" value="Zn-dependent exopeptidases"/>
    <property type="match status" value="1"/>
</dbReference>
<dbReference type="KEGG" id="ncv:NCAV_0257"/>
<dbReference type="Gene3D" id="3.40.630.10">
    <property type="entry name" value="Zn peptidases"/>
    <property type="match status" value="1"/>
</dbReference>
<dbReference type="RefSeq" id="WP_103287725.1">
    <property type="nucleotide sequence ID" value="NZ_LT981265.1"/>
</dbReference>
<dbReference type="GO" id="GO:0046872">
    <property type="term" value="F:metal ion binding"/>
    <property type="evidence" value="ECO:0007669"/>
    <property type="project" value="UniProtKB-KW"/>
</dbReference>
<accession>A0A2K5AP89</accession>
<keyword evidence="2" id="KW-0479">Metal-binding</keyword>
<evidence type="ECO:0000313" key="6">
    <source>
        <dbReference type="Proteomes" id="UP000236248"/>
    </source>
</evidence>
<evidence type="ECO:0000313" key="5">
    <source>
        <dbReference type="EMBL" id="SPC33454.1"/>
    </source>
</evidence>
<dbReference type="EMBL" id="LT981265">
    <property type="protein sequence ID" value="SPC33454.1"/>
    <property type="molecule type" value="Genomic_DNA"/>
</dbReference>
<evidence type="ECO:0000259" key="4">
    <source>
        <dbReference type="Pfam" id="PF07687"/>
    </source>
</evidence>
<dbReference type="GeneID" id="41594359"/>
<dbReference type="Pfam" id="PF01546">
    <property type="entry name" value="Peptidase_M20"/>
    <property type="match status" value="1"/>
</dbReference>
<evidence type="ECO:0000256" key="2">
    <source>
        <dbReference type="ARBA" id="ARBA00022723"/>
    </source>
</evidence>
<dbReference type="NCBIfam" id="NF005034">
    <property type="entry name" value="PRK06446.1"/>
    <property type="match status" value="1"/>
</dbReference>
<evidence type="ECO:0000256" key="1">
    <source>
        <dbReference type="ARBA" id="ARBA00022670"/>
    </source>
</evidence>
<dbReference type="InterPro" id="IPR051458">
    <property type="entry name" value="Cyt/Met_Dipeptidase"/>
</dbReference>
<dbReference type="InterPro" id="IPR011650">
    <property type="entry name" value="Peptidase_M20_dimer"/>
</dbReference>
<sequence>MLVIDKLREYVKENRDDIVSDLRSLIKHPSVSAQGIGIDECAGVLNGIMRDAGLESRIIRPKEGNPIVYGEVNVGSDKKTLLFYGHYDVQPAEPLDAWRYNPFSGIVTDDKVHGRGAADSKGNVIAVVKAIKAMFDLNGTLPLNVKVLIEGEEEISSVHLPAFVKEHADMLKADACVCFDGSLNPSGTPNIYAGLKGLLYVEFRTRTASVDMHSSLAPIAPNAAWTLIKALNSVKKDGRIMVDGWYDDVRVPSKDDLVLLDRLEYDLESIKKDYGVREFIGKVKGKAALKKLLFEPTCNIAGIYSGYVSSGSKTVLPSEAMAKVDFRLVYDQRPDELFKRLQDHLSKMGFIDVELTMLGSLEPSKTDPNSRIVRAVASAASSVYNREPSIFPNSWASGPDYVFTKLLKMNSVWTGCSPAHANIHAPNEFTSIRNVMDGICYISSIMQEFSK</sequence>
<dbReference type="PANTHER" id="PTHR43270">
    <property type="entry name" value="BETA-ALA-HIS DIPEPTIDASE"/>
    <property type="match status" value="1"/>
</dbReference>
<evidence type="ECO:0000256" key="3">
    <source>
        <dbReference type="ARBA" id="ARBA00022801"/>
    </source>
</evidence>
<keyword evidence="3" id="KW-0378">Hydrolase</keyword>
<organism evidence="5 6">
    <name type="scientific">Candidatus Nitrosocaldus cavascurensis</name>
    <dbReference type="NCBI Taxonomy" id="2058097"/>
    <lineage>
        <taxon>Archaea</taxon>
        <taxon>Nitrososphaerota</taxon>
        <taxon>Nitrososphaeria</taxon>
        <taxon>Candidatus Nitrosocaldales</taxon>
        <taxon>Candidatus Nitrosocaldaceae</taxon>
        <taxon>Candidatus Nitrosocaldus</taxon>
    </lineage>
</organism>
<name>A0A2K5AP89_9ARCH</name>
<dbReference type="GO" id="GO:0008233">
    <property type="term" value="F:peptidase activity"/>
    <property type="evidence" value="ECO:0007669"/>
    <property type="project" value="UniProtKB-KW"/>
</dbReference>
<dbReference type="AlphaFoldDB" id="A0A2K5AP89"/>
<keyword evidence="6" id="KW-1185">Reference proteome</keyword>
<dbReference type="GO" id="GO:0006508">
    <property type="term" value="P:proteolysis"/>
    <property type="evidence" value="ECO:0007669"/>
    <property type="project" value="UniProtKB-KW"/>
</dbReference>
<dbReference type="Proteomes" id="UP000236248">
    <property type="component" value="Chromosome NCAV"/>
</dbReference>
<dbReference type="Pfam" id="PF07687">
    <property type="entry name" value="M20_dimer"/>
    <property type="match status" value="1"/>
</dbReference>
<reference evidence="6" key="1">
    <citation type="submission" date="2018-01" db="EMBL/GenBank/DDBJ databases">
        <authorList>
            <person name="Kerou L M."/>
        </authorList>
    </citation>
    <scope>NUCLEOTIDE SEQUENCE [LARGE SCALE GENOMIC DNA]</scope>
    <source>
        <strain evidence="6">SCU2</strain>
    </source>
</reference>
<dbReference type="PANTHER" id="PTHR43270:SF8">
    <property type="entry name" value="DI- AND TRIPEPTIDASE DUG2-RELATED"/>
    <property type="match status" value="1"/>
</dbReference>
<dbReference type="InterPro" id="IPR002933">
    <property type="entry name" value="Peptidase_M20"/>
</dbReference>